<name>A0AA39P7N4_9AGAR</name>
<evidence type="ECO:0000313" key="3">
    <source>
        <dbReference type="EMBL" id="KAK0479107.1"/>
    </source>
</evidence>
<protein>
    <submittedName>
        <fullName evidence="3">Uncharacterized protein</fullName>
    </submittedName>
</protein>
<feature type="compositionally biased region" description="Basic residues" evidence="1">
    <location>
        <begin position="121"/>
        <end position="142"/>
    </location>
</feature>
<feature type="chain" id="PRO_5041340076" evidence="2">
    <location>
        <begin position="21"/>
        <end position="248"/>
    </location>
</feature>
<dbReference type="Proteomes" id="UP001175227">
    <property type="component" value="Unassembled WGS sequence"/>
</dbReference>
<proteinExistence type="predicted"/>
<keyword evidence="4" id="KW-1185">Reference proteome</keyword>
<accession>A0AA39P7N4</accession>
<evidence type="ECO:0000256" key="1">
    <source>
        <dbReference type="SAM" id="MobiDB-lite"/>
    </source>
</evidence>
<evidence type="ECO:0000313" key="4">
    <source>
        <dbReference type="Proteomes" id="UP001175227"/>
    </source>
</evidence>
<comment type="caution">
    <text evidence="3">The sequence shown here is derived from an EMBL/GenBank/DDBJ whole genome shotgun (WGS) entry which is preliminary data.</text>
</comment>
<keyword evidence="2" id="KW-0732">Signal</keyword>
<evidence type="ECO:0000256" key="2">
    <source>
        <dbReference type="SAM" id="SignalP"/>
    </source>
</evidence>
<sequence length="248" mass="27240">MTYNVGFVIVIVVLMSPTTFDEITPSLVSDGDYIHTHPVPGGRTKMDKKSVLERVNHRLGLERAAKRNVERWLVVGEGGTAVQRVARAPIHLRVRSCTATWRIVRVHRDLKTRLSTNGSRTRVHKHRMSTHGIPKHPGKCRSGHSASMDAMGPDRALPSPGIYRTAAQQADISESLQRCLEAHQDAIRGDLGGGFPTTWAFLGIDQSGNLIYAIHCLGGDHGACQLFPDNGTRSASHLNLSNLDTFEI</sequence>
<dbReference type="AlphaFoldDB" id="A0AA39P7N4"/>
<feature type="signal peptide" evidence="2">
    <location>
        <begin position="1"/>
        <end position="20"/>
    </location>
</feature>
<dbReference type="EMBL" id="JAUEPR010000012">
    <property type="protein sequence ID" value="KAK0479107.1"/>
    <property type="molecule type" value="Genomic_DNA"/>
</dbReference>
<gene>
    <name evidence="3" type="ORF">IW261DRAFT_1419856</name>
</gene>
<organism evidence="3 4">
    <name type="scientific">Armillaria novae-zelandiae</name>
    <dbReference type="NCBI Taxonomy" id="153914"/>
    <lineage>
        <taxon>Eukaryota</taxon>
        <taxon>Fungi</taxon>
        <taxon>Dikarya</taxon>
        <taxon>Basidiomycota</taxon>
        <taxon>Agaricomycotina</taxon>
        <taxon>Agaricomycetes</taxon>
        <taxon>Agaricomycetidae</taxon>
        <taxon>Agaricales</taxon>
        <taxon>Marasmiineae</taxon>
        <taxon>Physalacriaceae</taxon>
        <taxon>Armillaria</taxon>
    </lineage>
</organism>
<reference evidence="3" key="1">
    <citation type="submission" date="2023-06" db="EMBL/GenBank/DDBJ databases">
        <authorList>
            <consortium name="Lawrence Berkeley National Laboratory"/>
            <person name="Ahrendt S."/>
            <person name="Sahu N."/>
            <person name="Indic B."/>
            <person name="Wong-Bajracharya J."/>
            <person name="Merenyi Z."/>
            <person name="Ke H.-M."/>
            <person name="Monk M."/>
            <person name="Kocsube S."/>
            <person name="Drula E."/>
            <person name="Lipzen A."/>
            <person name="Balint B."/>
            <person name="Henrissat B."/>
            <person name="Andreopoulos B."/>
            <person name="Martin F.M."/>
            <person name="Harder C.B."/>
            <person name="Rigling D."/>
            <person name="Ford K.L."/>
            <person name="Foster G.D."/>
            <person name="Pangilinan J."/>
            <person name="Papanicolaou A."/>
            <person name="Barry K."/>
            <person name="LaButti K."/>
            <person name="Viragh M."/>
            <person name="Koriabine M."/>
            <person name="Yan M."/>
            <person name="Riley R."/>
            <person name="Champramary S."/>
            <person name="Plett K.L."/>
            <person name="Tsai I.J."/>
            <person name="Slot J."/>
            <person name="Sipos G."/>
            <person name="Plett J."/>
            <person name="Nagy L.G."/>
            <person name="Grigoriev I.V."/>
        </authorList>
    </citation>
    <scope>NUCLEOTIDE SEQUENCE</scope>
    <source>
        <strain evidence="3">ICMP 16352</strain>
    </source>
</reference>
<feature type="region of interest" description="Disordered" evidence="1">
    <location>
        <begin position="117"/>
        <end position="148"/>
    </location>
</feature>